<protein>
    <recommendedName>
        <fullName evidence="4">Pilus assembly protein TadE</fullName>
    </recommendedName>
</protein>
<evidence type="ECO:0008006" key="4">
    <source>
        <dbReference type="Google" id="ProtNLM"/>
    </source>
</evidence>
<keyword evidence="1" id="KW-1133">Transmembrane helix</keyword>
<dbReference type="EMBL" id="JADKNH010000015">
    <property type="protein sequence ID" value="MBF4695382.1"/>
    <property type="molecule type" value="Genomic_DNA"/>
</dbReference>
<gene>
    <name evidence="2" type="ORF">ISU02_19990</name>
</gene>
<evidence type="ECO:0000313" key="2">
    <source>
        <dbReference type="EMBL" id="MBF4695382.1"/>
    </source>
</evidence>
<sequence>MFSTEMAIVLPLILILLVSLLFFFVYIVYEDLIEIHANTLLFQKLYGASINGSEVLSSEDLVIEKSLNKRRFELPQTYAVDFSSQYPDTIARIPTYGRYNPRVMLLLEYGVKRVINVDGN</sequence>
<evidence type="ECO:0000256" key="1">
    <source>
        <dbReference type="SAM" id="Phobius"/>
    </source>
</evidence>
<evidence type="ECO:0000313" key="3">
    <source>
        <dbReference type="Proteomes" id="UP000614200"/>
    </source>
</evidence>
<dbReference type="Proteomes" id="UP000614200">
    <property type="component" value="Unassembled WGS sequence"/>
</dbReference>
<proteinExistence type="predicted"/>
<comment type="caution">
    <text evidence="2">The sequence shown here is derived from an EMBL/GenBank/DDBJ whole genome shotgun (WGS) entry which is preliminary data.</text>
</comment>
<name>A0ABR9ZY34_9FIRM</name>
<organism evidence="2 3">
    <name type="scientific">Fusibacter ferrireducens</name>
    <dbReference type="NCBI Taxonomy" id="2785058"/>
    <lineage>
        <taxon>Bacteria</taxon>
        <taxon>Bacillati</taxon>
        <taxon>Bacillota</taxon>
        <taxon>Clostridia</taxon>
        <taxon>Eubacteriales</taxon>
        <taxon>Eubacteriales Family XII. Incertae Sedis</taxon>
        <taxon>Fusibacter</taxon>
    </lineage>
</organism>
<keyword evidence="1" id="KW-0812">Transmembrane</keyword>
<dbReference type="RefSeq" id="WP_194703618.1">
    <property type="nucleotide sequence ID" value="NZ_JADKNH010000015.1"/>
</dbReference>
<keyword evidence="3" id="KW-1185">Reference proteome</keyword>
<reference evidence="2 3" key="1">
    <citation type="submission" date="2020-11" db="EMBL/GenBank/DDBJ databases">
        <title>Fusibacter basophilias sp. nov.</title>
        <authorList>
            <person name="Qiu D."/>
        </authorList>
    </citation>
    <scope>NUCLEOTIDE SEQUENCE [LARGE SCALE GENOMIC DNA]</scope>
    <source>
        <strain evidence="2 3">Q10-2</strain>
    </source>
</reference>
<feature type="transmembrane region" description="Helical" evidence="1">
    <location>
        <begin position="6"/>
        <end position="29"/>
    </location>
</feature>
<accession>A0ABR9ZY34</accession>
<keyword evidence="1" id="KW-0472">Membrane</keyword>